<dbReference type="CDD" id="cd05685">
    <property type="entry name" value="S1_Tex"/>
    <property type="match status" value="1"/>
</dbReference>
<dbReference type="Gene3D" id="1.10.10.650">
    <property type="entry name" value="RuvA domain 2-like"/>
    <property type="match status" value="1"/>
</dbReference>
<dbReference type="InterPro" id="IPR006641">
    <property type="entry name" value="YqgF/RNaseH-like_dom"/>
</dbReference>
<dbReference type="FunFam" id="1.10.10.650:FF:000001">
    <property type="entry name" value="S1 RNA-binding domain 1"/>
    <property type="match status" value="1"/>
</dbReference>
<evidence type="ECO:0000259" key="1">
    <source>
        <dbReference type="PROSITE" id="PS50126"/>
    </source>
</evidence>
<dbReference type="InterPro" id="IPR012337">
    <property type="entry name" value="RNaseH-like_sf"/>
</dbReference>
<proteinExistence type="predicted"/>
<dbReference type="Pfam" id="PF16921">
    <property type="entry name" value="Tex_YqgF"/>
    <property type="match status" value="1"/>
</dbReference>
<dbReference type="Pfam" id="PF17674">
    <property type="entry name" value="HHH_9"/>
    <property type="match status" value="1"/>
</dbReference>
<sequence>MHRIIPARIAEKLQISERQIENTLQLLDEGATIPFISRYRKERTGGLDELQIADISGEYKRLLDLQKRKETIVSSIEEQEKMTEELRQKIETTWSSTELEDLYLPFKPKRRTRAQIAREKGLEPLAKMVMSRRNDVETAALRFVTDEVPTLNDALVGARDIIAEWINENPAARNAVRSVFAREAVISSRVIKGKEVEGDKYRDYFEWSEPLRRISSHRLLAIRRGEAEGILRVDISPDETHALERLHRLYGCTAASAGEQVRMAADDSYKRLLKPSIETEFAASSKEKADLEAIRIFEENLRQLLLSPPLGQKRVMGIDPGFRTGCKVVCLDRQGNLLHNETIYPHPPKNDRTGAMKKIAHLVEQFDIQAIAVGNGTAGRETEQLVQNIRYDRKVQVFSVSENGASIYSASKIAREEFPDYDVTVRGAVSLARRLMDPLAELVKIDPKSIGVGQYQHDVNQKALKLSLDQTVEMCVNKVGVNVNTASRHLLTYVSGIGATLAQNIVDYRAEHGAFRSRKALMKVPKMGAKSFEQSAGFLRIDGAENPLDNSAVHPESYGVVEQMAADLHCRVDDLLADESLRKKIVLEHYVTDTVGLPTLLDIMAELGKPGRDPRETIRVFEFDPNVKTIHDLRLGMVLPGIVTNMTKFGAFVDVGIKENGLVHVSQMADRFVSDPTEVVSLHQHVSVKVIEVDEARKRVGLSLLI</sequence>
<evidence type="ECO:0000313" key="3">
    <source>
        <dbReference type="Proteomes" id="UP000278609"/>
    </source>
</evidence>
<dbReference type="FunFam" id="3.30.420.140:FF:000001">
    <property type="entry name" value="RNA-binding transcriptional accessory protein"/>
    <property type="match status" value="1"/>
</dbReference>
<dbReference type="FunFam" id="2.40.50.140:FF:000051">
    <property type="entry name" value="RNA-binding transcriptional accessory protein"/>
    <property type="match status" value="1"/>
</dbReference>
<dbReference type="FunFam" id="1.10.150.310:FF:000001">
    <property type="entry name" value="RNA-binding transcriptional accessory protein"/>
    <property type="match status" value="1"/>
</dbReference>
<dbReference type="OrthoDB" id="9804714at2"/>
<dbReference type="PANTHER" id="PTHR10724">
    <property type="entry name" value="30S RIBOSOMAL PROTEIN S1"/>
    <property type="match status" value="1"/>
</dbReference>
<protein>
    <submittedName>
        <fullName evidence="2">RNA-binding transcriptional accessory protein</fullName>
    </submittedName>
</protein>
<dbReference type="SUPFAM" id="SSF53098">
    <property type="entry name" value="Ribonuclease H-like"/>
    <property type="match status" value="1"/>
</dbReference>
<dbReference type="InterPro" id="IPR041692">
    <property type="entry name" value="HHH_9"/>
</dbReference>
<dbReference type="GO" id="GO:0006139">
    <property type="term" value="P:nucleobase-containing compound metabolic process"/>
    <property type="evidence" value="ECO:0007669"/>
    <property type="project" value="InterPro"/>
</dbReference>
<name>A0A3P1XVT8_TANFO</name>
<dbReference type="Pfam" id="PF09371">
    <property type="entry name" value="Tex_N"/>
    <property type="match status" value="1"/>
</dbReference>
<dbReference type="PANTHER" id="PTHR10724:SF10">
    <property type="entry name" value="S1 RNA-BINDING DOMAIN-CONTAINING PROTEIN 1"/>
    <property type="match status" value="1"/>
</dbReference>
<dbReference type="InterPro" id="IPR010994">
    <property type="entry name" value="RuvA_2-like"/>
</dbReference>
<evidence type="ECO:0000313" key="2">
    <source>
        <dbReference type="EMBL" id="RRD62057.1"/>
    </source>
</evidence>
<dbReference type="Gene3D" id="2.40.50.140">
    <property type="entry name" value="Nucleic acid-binding proteins"/>
    <property type="match status" value="1"/>
</dbReference>
<dbReference type="InterPro" id="IPR032639">
    <property type="entry name" value="Tex_YqgF"/>
</dbReference>
<dbReference type="GO" id="GO:0005737">
    <property type="term" value="C:cytoplasm"/>
    <property type="evidence" value="ECO:0007669"/>
    <property type="project" value="UniProtKB-ARBA"/>
</dbReference>
<dbReference type="GO" id="GO:0006412">
    <property type="term" value="P:translation"/>
    <property type="evidence" value="ECO:0007669"/>
    <property type="project" value="TreeGrafter"/>
</dbReference>
<dbReference type="AlphaFoldDB" id="A0A3P1XVT8"/>
<dbReference type="EMBL" id="RQYS01000018">
    <property type="protein sequence ID" value="RRD62057.1"/>
    <property type="molecule type" value="Genomic_DNA"/>
</dbReference>
<reference evidence="2 3" key="1">
    <citation type="submission" date="2018-11" db="EMBL/GenBank/DDBJ databases">
        <title>Genomes From Bacteria Associated with the Canine Oral Cavity: a Test Case for Automated Genome-Based Taxonomic Assignment.</title>
        <authorList>
            <person name="Coil D.A."/>
            <person name="Jospin G."/>
            <person name="Darling A.E."/>
            <person name="Wallis C."/>
            <person name="Davis I.J."/>
            <person name="Harris S."/>
            <person name="Eisen J.A."/>
            <person name="Holcombe L.J."/>
            <person name="O'Flynn C."/>
        </authorList>
    </citation>
    <scope>NUCLEOTIDE SEQUENCE [LARGE SCALE GENOMIC DNA]</scope>
    <source>
        <strain evidence="2 3">OH2617_COT-023</strain>
    </source>
</reference>
<dbReference type="InterPro" id="IPR012340">
    <property type="entry name" value="NA-bd_OB-fold"/>
</dbReference>
<dbReference type="Gene3D" id="3.30.420.140">
    <property type="entry name" value="YqgF/RNase H-like domain"/>
    <property type="match status" value="1"/>
</dbReference>
<dbReference type="Gene3D" id="1.10.3500.10">
    <property type="entry name" value="Tex N-terminal region-like"/>
    <property type="match status" value="1"/>
</dbReference>
<dbReference type="Pfam" id="PF22706">
    <property type="entry name" value="Tex_central_region"/>
    <property type="match status" value="1"/>
</dbReference>
<dbReference type="RefSeq" id="WP_124751214.1">
    <property type="nucleotide sequence ID" value="NZ_RQYS01000018.1"/>
</dbReference>
<dbReference type="InterPro" id="IPR023323">
    <property type="entry name" value="Tex-like_dom_sf"/>
</dbReference>
<dbReference type="InterPro" id="IPR050437">
    <property type="entry name" value="Ribos_protein_bS1-like"/>
</dbReference>
<dbReference type="InterPro" id="IPR055179">
    <property type="entry name" value="Tex-like_central_region"/>
</dbReference>
<dbReference type="InterPro" id="IPR037027">
    <property type="entry name" value="YqgF/RNaseH-like_dom_sf"/>
</dbReference>
<dbReference type="InterPro" id="IPR023319">
    <property type="entry name" value="Tex-like_HTH_dom_sf"/>
</dbReference>
<dbReference type="PROSITE" id="PS50126">
    <property type="entry name" value="S1"/>
    <property type="match status" value="1"/>
</dbReference>
<organism evidence="2 3">
    <name type="scientific">Tannerella forsythia</name>
    <name type="common">Bacteroides forsythus</name>
    <dbReference type="NCBI Taxonomy" id="28112"/>
    <lineage>
        <taxon>Bacteria</taxon>
        <taxon>Pseudomonadati</taxon>
        <taxon>Bacteroidota</taxon>
        <taxon>Bacteroidia</taxon>
        <taxon>Bacteroidales</taxon>
        <taxon>Tannerellaceae</taxon>
        <taxon>Tannerella</taxon>
    </lineage>
</organism>
<dbReference type="SUPFAM" id="SSF50249">
    <property type="entry name" value="Nucleic acid-binding proteins"/>
    <property type="match status" value="1"/>
</dbReference>
<dbReference type="Gene3D" id="1.10.150.310">
    <property type="entry name" value="Tex RuvX-like domain-like"/>
    <property type="match status" value="1"/>
</dbReference>
<dbReference type="GO" id="GO:0003729">
    <property type="term" value="F:mRNA binding"/>
    <property type="evidence" value="ECO:0007669"/>
    <property type="project" value="TreeGrafter"/>
</dbReference>
<dbReference type="SMART" id="SM00316">
    <property type="entry name" value="S1"/>
    <property type="match status" value="1"/>
</dbReference>
<feature type="domain" description="S1 motif" evidence="1">
    <location>
        <begin position="636"/>
        <end position="705"/>
    </location>
</feature>
<dbReference type="SMART" id="SM00732">
    <property type="entry name" value="YqgFc"/>
    <property type="match status" value="1"/>
</dbReference>
<dbReference type="SUPFAM" id="SSF158832">
    <property type="entry name" value="Tex N-terminal region-like"/>
    <property type="match status" value="1"/>
</dbReference>
<dbReference type="InterPro" id="IPR044146">
    <property type="entry name" value="S1_Tex"/>
</dbReference>
<dbReference type="Pfam" id="PF00575">
    <property type="entry name" value="S1"/>
    <property type="match status" value="1"/>
</dbReference>
<dbReference type="SUPFAM" id="SSF47781">
    <property type="entry name" value="RuvA domain 2-like"/>
    <property type="match status" value="2"/>
</dbReference>
<dbReference type="InterPro" id="IPR003029">
    <property type="entry name" value="S1_domain"/>
</dbReference>
<dbReference type="InterPro" id="IPR018974">
    <property type="entry name" value="Tex-like_N"/>
</dbReference>
<comment type="caution">
    <text evidence="2">The sequence shown here is derived from an EMBL/GenBank/DDBJ whole genome shotgun (WGS) entry which is preliminary data.</text>
</comment>
<dbReference type="Proteomes" id="UP000278609">
    <property type="component" value="Unassembled WGS sequence"/>
</dbReference>
<dbReference type="Pfam" id="PF12836">
    <property type="entry name" value="HHH_3"/>
    <property type="match status" value="1"/>
</dbReference>
<gene>
    <name evidence="2" type="ORF">EII40_05175</name>
</gene>
<accession>A0A3P1XVT8</accession>
<dbReference type="GO" id="GO:0003735">
    <property type="term" value="F:structural constituent of ribosome"/>
    <property type="evidence" value="ECO:0007669"/>
    <property type="project" value="TreeGrafter"/>
</dbReference>